<dbReference type="GeneID" id="78555662"/>
<evidence type="ECO:0000313" key="2">
    <source>
        <dbReference type="EMBL" id="SDF89573.1"/>
    </source>
</evidence>
<dbReference type="Pfam" id="PF00583">
    <property type="entry name" value="Acetyltransf_1"/>
    <property type="match status" value="1"/>
</dbReference>
<name>A0A5C5QNF4_9PSED</name>
<dbReference type="SUPFAM" id="SSF55729">
    <property type="entry name" value="Acyl-CoA N-acyltransferases (Nat)"/>
    <property type="match status" value="1"/>
</dbReference>
<proteinExistence type="predicted"/>
<dbReference type="Gene3D" id="3.40.630.30">
    <property type="match status" value="1"/>
</dbReference>
<keyword evidence="4" id="KW-1185">Reference proteome</keyword>
<dbReference type="EMBL" id="LT629689">
    <property type="protein sequence ID" value="SDF89573.1"/>
    <property type="molecule type" value="Genomic_DNA"/>
</dbReference>
<reference evidence="3 5" key="2">
    <citation type="submission" date="2019-06" db="EMBL/GenBank/DDBJ databases">
        <title>Pseudomonas bimorpha sp. nov. isolated from bovine raw milk and skim milk concentrate.</title>
        <authorList>
            <person name="Hofmann K."/>
            <person name="Huptas C."/>
            <person name="Doll E."/>
            <person name="Scherer S."/>
            <person name="Wenning M."/>
        </authorList>
    </citation>
    <scope>NUCLEOTIDE SEQUENCE [LARGE SCALE GENOMIC DNA]</scope>
    <source>
        <strain evidence="3 5">DSM 17835</strain>
    </source>
</reference>
<reference evidence="2 4" key="1">
    <citation type="submission" date="2016-10" db="EMBL/GenBank/DDBJ databases">
        <authorList>
            <person name="Varghese N."/>
            <person name="Submissions S."/>
        </authorList>
    </citation>
    <scope>NUCLEOTIDE SEQUENCE [LARGE SCALE GENOMIC DNA]</scope>
    <source>
        <strain evidence="2 4">DSM 17835</strain>
    </source>
</reference>
<sequence length="153" mass="16134">MGIETIIRTCTVAELEQAGALPKLLTAYGDESSIPELGKVDACFATYRAMETSGALHILGAFGPDLVGLASLLVYGLPHYAGRRICAMESFFVEPHARKGGAGIKLLRAAEARALALGASALMISAPIGSRLAMVLPRSGYRETNQVFLKVLA</sequence>
<dbReference type="Proteomes" id="UP000317951">
    <property type="component" value="Unassembled WGS sequence"/>
</dbReference>
<evidence type="ECO:0000313" key="4">
    <source>
        <dbReference type="Proteomes" id="UP000182858"/>
    </source>
</evidence>
<gene>
    <name evidence="3" type="ORF">FIV36_03745</name>
    <name evidence="2" type="ORF">SAMN05216591_4290</name>
</gene>
<dbReference type="Proteomes" id="UP000182858">
    <property type="component" value="Chromosome I"/>
</dbReference>
<dbReference type="EMBL" id="VFET01000002">
    <property type="protein sequence ID" value="TWS07042.1"/>
    <property type="molecule type" value="Genomic_DNA"/>
</dbReference>
<feature type="domain" description="N-acetyltransferase" evidence="1">
    <location>
        <begin position="5"/>
        <end position="153"/>
    </location>
</feature>
<evidence type="ECO:0000313" key="5">
    <source>
        <dbReference type="Proteomes" id="UP000317951"/>
    </source>
</evidence>
<dbReference type="GO" id="GO:0016747">
    <property type="term" value="F:acyltransferase activity, transferring groups other than amino-acyl groups"/>
    <property type="evidence" value="ECO:0007669"/>
    <property type="project" value="InterPro"/>
</dbReference>
<keyword evidence="3" id="KW-0808">Transferase</keyword>
<dbReference type="PROSITE" id="PS51186">
    <property type="entry name" value="GNAT"/>
    <property type="match status" value="1"/>
</dbReference>
<dbReference type="AlphaFoldDB" id="A0A5C5QNF4"/>
<protein>
    <submittedName>
        <fullName evidence="3">GNAT family N-acetyltransferase</fullName>
    </submittedName>
</protein>
<dbReference type="InterPro" id="IPR016181">
    <property type="entry name" value="Acyl_CoA_acyltransferase"/>
</dbReference>
<evidence type="ECO:0000259" key="1">
    <source>
        <dbReference type="PROSITE" id="PS51186"/>
    </source>
</evidence>
<organism evidence="3 5">
    <name type="scientific">Pseudomonas extremaustralis</name>
    <dbReference type="NCBI Taxonomy" id="359110"/>
    <lineage>
        <taxon>Bacteria</taxon>
        <taxon>Pseudomonadati</taxon>
        <taxon>Pseudomonadota</taxon>
        <taxon>Gammaproteobacteria</taxon>
        <taxon>Pseudomonadales</taxon>
        <taxon>Pseudomonadaceae</taxon>
        <taxon>Pseudomonas</taxon>
    </lineage>
</organism>
<accession>A0A5C5QNF4</accession>
<dbReference type="InterPro" id="IPR000182">
    <property type="entry name" value="GNAT_dom"/>
</dbReference>
<evidence type="ECO:0000313" key="3">
    <source>
        <dbReference type="EMBL" id="TWS07042.1"/>
    </source>
</evidence>
<dbReference type="OrthoDB" id="7028208at2"/>
<dbReference type="RefSeq" id="WP_010563112.1">
    <property type="nucleotide sequence ID" value="NZ_LT629689.1"/>
</dbReference>